<dbReference type="PANTHER" id="PTHR44329">
    <property type="entry name" value="SERINE/THREONINE-PROTEIN KINASE TNNI3K-RELATED"/>
    <property type="match status" value="1"/>
</dbReference>
<sequence length="391" mass="44059">MLQCKTLVLFKRRGNLRFVDRIGPINVSHSSTQLEVQRAIDRHLFEEMSSGNLDGVLVPIERPEYENQGSMELGVMVGITLGIVLGIVGMVAYWCRLVYVSENAPEQRRGTNPRAVQAPFSSCLLHVMGQQGSIMPVETTEWMLEYRPSVPLDWHDLEAYRLDIALVERTTRLATGGFGSVWLGRFNQQQVAVKSMVEGRIRTLQHPNVVRFIGACWHSLDAVHLVVEYMNLGDLKDHLDIHVAMPWSRKVQCAHDVAAALVYLHDQNIIHRDLKSRNVLLDTHKPSKLSDFGISRELVSRTMSHEVGMLLSELDTHKVPFDGMTTEFGDVMVPMAVVMKIMQGQIKVAPSPSCPPPIALLLNHCTQFDPMLRPTAVELLHRLQQLDVARL</sequence>
<dbReference type="SUPFAM" id="SSF56112">
    <property type="entry name" value="Protein kinase-like (PK-like)"/>
    <property type="match status" value="1"/>
</dbReference>
<gene>
    <name evidence="3" type="ORF">DYB28_002315</name>
</gene>
<dbReference type="SMART" id="SM00220">
    <property type="entry name" value="S_TKc"/>
    <property type="match status" value="1"/>
</dbReference>
<evidence type="ECO:0000256" key="1">
    <source>
        <dbReference type="SAM" id="Phobius"/>
    </source>
</evidence>
<keyword evidence="1" id="KW-0472">Membrane</keyword>
<dbReference type="Proteomes" id="UP000275652">
    <property type="component" value="Unassembled WGS sequence"/>
</dbReference>
<dbReference type="AlphaFoldDB" id="A0A9X8H9D2"/>
<dbReference type="InterPro" id="IPR000719">
    <property type="entry name" value="Prot_kinase_dom"/>
</dbReference>
<dbReference type="PROSITE" id="PS50011">
    <property type="entry name" value="PROTEIN_KINASE_DOM"/>
    <property type="match status" value="1"/>
</dbReference>
<evidence type="ECO:0000259" key="2">
    <source>
        <dbReference type="PROSITE" id="PS50011"/>
    </source>
</evidence>
<organism evidence="3 4">
    <name type="scientific">Aphanomyces astaci</name>
    <name type="common">Crayfish plague agent</name>
    <dbReference type="NCBI Taxonomy" id="112090"/>
    <lineage>
        <taxon>Eukaryota</taxon>
        <taxon>Sar</taxon>
        <taxon>Stramenopiles</taxon>
        <taxon>Oomycota</taxon>
        <taxon>Saprolegniomycetes</taxon>
        <taxon>Saprolegniales</taxon>
        <taxon>Verrucalvaceae</taxon>
        <taxon>Aphanomyces</taxon>
    </lineage>
</organism>
<accession>A0A9X8H9D2</accession>
<keyword evidence="1" id="KW-1133">Transmembrane helix</keyword>
<dbReference type="InterPro" id="IPR051681">
    <property type="entry name" value="Ser/Thr_Kinases-Pseudokinases"/>
</dbReference>
<dbReference type="InterPro" id="IPR011009">
    <property type="entry name" value="Kinase-like_dom_sf"/>
</dbReference>
<name>A0A9X8H9D2_APHAT</name>
<dbReference type="PROSITE" id="PS00108">
    <property type="entry name" value="PROTEIN_KINASE_ST"/>
    <property type="match status" value="1"/>
</dbReference>
<dbReference type="GO" id="GO:0004674">
    <property type="term" value="F:protein serine/threonine kinase activity"/>
    <property type="evidence" value="ECO:0007669"/>
    <property type="project" value="TreeGrafter"/>
</dbReference>
<feature type="domain" description="Protein kinase" evidence="2">
    <location>
        <begin position="167"/>
        <end position="391"/>
    </location>
</feature>
<dbReference type="Pfam" id="PF07714">
    <property type="entry name" value="PK_Tyr_Ser-Thr"/>
    <property type="match status" value="1"/>
</dbReference>
<dbReference type="Gene3D" id="1.10.510.10">
    <property type="entry name" value="Transferase(Phosphotransferase) domain 1"/>
    <property type="match status" value="2"/>
</dbReference>
<comment type="caution">
    <text evidence="3">The sequence shown here is derived from an EMBL/GenBank/DDBJ whole genome shotgun (WGS) entry which is preliminary data.</text>
</comment>
<keyword evidence="1" id="KW-0812">Transmembrane</keyword>
<dbReference type="EMBL" id="QUTI01027051">
    <property type="protein sequence ID" value="RLO05365.1"/>
    <property type="molecule type" value="Genomic_DNA"/>
</dbReference>
<dbReference type="GO" id="GO:0005524">
    <property type="term" value="F:ATP binding"/>
    <property type="evidence" value="ECO:0007669"/>
    <property type="project" value="InterPro"/>
</dbReference>
<dbReference type="InterPro" id="IPR001245">
    <property type="entry name" value="Ser-Thr/Tyr_kinase_cat_dom"/>
</dbReference>
<proteinExistence type="predicted"/>
<dbReference type="InterPro" id="IPR008271">
    <property type="entry name" value="Ser/Thr_kinase_AS"/>
</dbReference>
<feature type="transmembrane region" description="Helical" evidence="1">
    <location>
        <begin position="73"/>
        <end position="94"/>
    </location>
</feature>
<evidence type="ECO:0000313" key="4">
    <source>
        <dbReference type="Proteomes" id="UP000275652"/>
    </source>
</evidence>
<protein>
    <recommendedName>
        <fullName evidence="2">Protein kinase domain-containing protein</fullName>
    </recommendedName>
</protein>
<evidence type="ECO:0000313" key="3">
    <source>
        <dbReference type="EMBL" id="RLO05365.1"/>
    </source>
</evidence>
<dbReference type="PANTHER" id="PTHR44329:SF214">
    <property type="entry name" value="PROTEIN KINASE DOMAIN-CONTAINING PROTEIN"/>
    <property type="match status" value="1"/>
</dbReference>
<reference evidence="3 4" key="1">
    <citation type="journal article" date="2018" name="J. Invertebr. Pathol.">
        <title>New genotyping method for the causative agent of crayfish plague (Aphanomyces astaci) based on whole genome data.</title>
        <authorList>
            <person name="Minardi D."/>
            <person name="Studholme D.J."/>
            <person name="van der Giezen M."/>
            <person name="Pretto T."/>
            <person name="Oidtmann B."/>
        </authorList>
    </citation>
    <scope>NUCLEOTIDE SEQUENCE [LARGE SCALE GENOMIC DNA]</scope>
    <source>
        <strain evidence="3 4">KB13</strain>
    </source>
</reference>